<proteinExistence type="predicted"/>
<dbReference type="EMBL" id="PKKO01000001">
    <property type="protein sequence ID" value="PKY73496.1"/>
    <property type="molecule type" value="Genomic_DNA"/>
</dbReference>
<dbReference type="GO" id="GO:0006284">
    <property type="term" value="P:base-excision repair"/>
    <property type="evidence" value="ECO:0007669"/>
    <property type="project" value="InterPro"/>
</dbReference>
<dbReference type="InterPro" id="IPR011257">
    <property type="entry name" value="DNA_glycosylase"/>
</dbReference>
<dbReference type="SUPFAM" id="SSF48150">
    <property type="entry name" value="DNA-glycosylase"/>
    <property type="match status" value="1"/>
</dbReference>
<evidence type="ECO:0000313" key="6">
    <source>
        <dbReference type="EMBL" id="PKY73496.1"/>
    </source>
</evidence>
<evidence type="ECO:0000256" key="3">
    <source>
        <dbReference type="ARBA" id="ARBA00023004"/>
    </source>
</evidence>
<keyword evidence="7" id="KW-1185">Reference proteome</keyword>
<feature type="domain" description="HhH-GPD" evidence="5">
    <location>
        <begin position="35"/>
        <end position="192"/>
    </location>
</feature>
<dbReference type="PANTHER" id="PTHR10359:SF19">
    <property type="entry name" value="DNA REPAIR GLYCOSYLASE MJ1434-RELATED"/>
    <property type="match status" value="1"/>
</dbReference>
<dbReference type="PIRSF" id="PIRSF001435">
    <property type="entry name" value="Nth"/>
    <property type="match status" value="1"/>
</dbReference>
<name>A0A2I1IQU4_9ACTO</name>
<comment type="caution">
    <text evidence="6">The sequence shown here is derived from an EMBL/GenBank/DDBJ whole genome shotgun (WGS) entry which is preliminary data.</text>
</comment>
<dbReference type="Pfam" id="PF00730">
    <property type="entry name" value="HhH-GPD"/>
    <property type="match status" value="1"/>
</dbReference>
<reference evidence="6 7" key="1">
    <citation type="submission" date="2017-12" db="EMBL/GenBank/DDBJ databases">
        <title>Phylogenetic diversity of female urinary microbiome.</title>
        <authorList>
            <person name="Thomas-White K."/>
            <person name="Wolfe A.J."/>
        </authorList>
    </citation>
    <scope>NUCLEOTIDE SEQUENCE [LARGE SCALE GENOMIC DNA]</scope>
    <source>
        <strain evidence="6 7">UMB0402</strain>
    </source>
</reference>
<dbReference type="PANTHER" id="PTHR10359">
    <property type="entry name" value="A/G-SPECIFIC ADENINE GLYCOSYLASE/ENDONUCLEASE III"/>
    <property type="match status" value="1"/>
</dbReference>
<evidence type="ECO:0000259" key="5">
    <source>
        <dbReference type="SMART" id="SM00478"/>
    </source>
</evidence>
<dbReference type="GO" id="GO:0046872">
    <property type="term" value="F:metal ion binding"/>
    <property type="evidence" value="ECO:0007669"/>
    <property type="project" value="UniProtKB-KW"/>
</dbReference>
<dbReference type="Gene3D" id="1.10.340.30">
    <property type="entry name" value="Hypothetical protein, domain 2"/>
    <property type="match status" value="1"/>
</dbReference>
<protein>
    <submittedName>
        <fullName evidence="6">Deoxyribonuclease</fullName>
    </submittedName>
</protein>
<dbReference type="Proteomes" id="UP000235122">
    <property type="component" value="Unassembled WGS sequence"/>
</dbReference>
<dbReference type="GO" id="GO:0003824">
    <property type="term" value="F:catalytic activity"/>
    <property type="evidence" value="ECO:0007669"/>
    <property type="project" value="InterPro"/>
</dbReference>
<keyword evidence="1" id="KW-0004">4Fe-4S</keyword>
<gene>
    <name evidence="6" type="ORF">CYJ19_02625</name>
</gene>
<dbReference type="GO" id="GO:0051539">
    <property type="term" value="F:4 iron, 4 sulfur cluster binding"/>
    <property type="evidence" value="ECO:0007669"/>
    <property type="project" value="UniProtKB-KW"/>
</dbReference>
<keyword evidence="3" id="KW-0408">Iron</keyword>
<evidence type="ECO:0000313" key="7">
    <source>
        <dbReference type="Proteomes" id="UP000235122"/>
    </source>
</evidence>
<sequence length="214" mass="23393">MPAFRALFDLLASQVCAGTWWPAQSRFEIVAGAILTQNTAWTNVELALANLRRERALGADAILALPADRLAQLIRPAGYYNAKSRYLRTVSEWFLARDEAAAHLDTGRLRSELLALRGVGPETADDILLYAYNRGVFIYDLYARRLLAAAGFGEFRTYDAAKKALDAQVAGEGFSAQELALFHGLVVDASKIARKVGGWADAYPLLQVGSFPSP</sequence>
<dbReference type="RefSeq" id="WP_024332148.1">
    <property type="nucleotide sequence ID" value="NZ_JASOXK010000010.1"/>
</dbReference>
<dbReference type="STRING" id="33007.HMPREF3198_02056"/>
<dbReference type="GeneID" id="35866482"/>
<organism evidence="6 7">
    <name type="scientific">Winkia neuii</name>
    <dbReference type="NCBI Taxonomy" id="33007"/>
    <lineage>
        <taxon>Bacteria</taxon>
        <taxon>Bacillati</taxon>
        <taxon>Actinomycetota</taxon>
        <taxon>Actinomycetes</taxon>
        <taxon>Actinomycetales</taxon>
        <taxon>Actinomycetaceae</taxon>
        <taxon>Winkia</taxon>
    </lineage>
</organism>
<evidence type="ECO:0000256" key="1">
    <source>
        <dbReference type="ARBA" id="ARBA00022485"/>
    </source>
</evidence>
<evidence type="ECO:0000256" key="2">
    <source>
        <dbReference type="ARBA" id="ARBA00022723"/>
    </source>
</evidence>
<dbReference type="AlphaFoldDB" id="A0A2I1IQU4"/>
<keyword evidence="2" id="KW-0479">Metal-binding</keyword>
<keyword evidence="4" id="KW-0411">Iron-sulfur</keyword>
<dbReference type="InterPro" id="IPR003265">
    <property type="entry name" value="HhH-GPD_domain"/>
</dbReference>
<evidence type="ECO:0000256" key="4">
    <source>
        <dbReference type="ARBA" id="ARBA00023014"/>
    </source>
</evidence>
<dbReference type="CDD" id="cd00056">
    <property type="entry name" value="ENDO3c"/>
    <property type="match status" value="1"/>
</dbReference>
<dbReference type="SMART" id="SM00478">
    <property type="entry name" value="ENDO3c"/>
    <property type="match status" value="1"/>
</dbReference>
<accession>A0A2I1IQU4</accession>